<gene>
    <name evidence="8 13" type="primary">clpP</name>
</gene>
<keyword evidence="3 8" id="KW-0645">Protease</keyword>
<geneLocation type="chloroplast" evidence="13"/>
<keyword evidence="2 13" id="KW-0934">Plastid</keyword>
<evidence type="ECO:0000256" key="1">
    <source>
        <dbReference type="ARBA" id="ARBA00007039"/>
    </source>
</evidence>
<comment type="function">
    <text evidence="7 8">Cleaves peptides in various proteins in a process that requires ATP hydrolysis. Has a chymotrypsin-like activity. Plays a major role in the degradation of misfolded proteins.</text>
</comment>
<dbReference type="GO" id="GO:0051117">
    <property type="term" value="F:ATPase binding"/>
    <property type="evidence" value="ECO:0007669"/>
    <property type="project" value="TreeGrafter"/>
</dbReference>
<keyword evidence="5 8" id="KW-0720">Serine protease</keyword>
<dbReference type="PROSITE" id="PS00382">
    <property type="entry name" value="CLP_PROTEASE_HIS"/>
    <property type="match status" value="1"/>
</dbReference>
<dbReference type="AlphaFoldDB" id="A0A481Y0V7"/>
<dbReference type="InterPro" id="IPR023562">
    <property type="entry name" value="ClpP/TepA"/>
</dbReference>
<dbReference type="Gene3D" id="3.90.226.10">
    <property type="entry name" value="2-enoyl-CoA Hydratase, Chain A, domain 1"/>
    <property type="match status" value="1"/>
</dbReference>
<evidence type="ECO:0000256" key="5">
    <source>
        <dbReference type="ARBA" id="ARBA00022825"/>
    </source>
</evidence>
<name>A0A481Y0V7_9MAGN</name>
<evidence type="ECO:0000256" key="3">
    <source>
        <dbReference type="ARBA" id="ARBA00022670"/>
    </source>
</evidence>
<dbReference type="GeneID" id="39708709"/>
<organism evidence="13">
    <name type="scientific">Enemion raddeanum</name>
    <dbReference type="NCBI Taxonomy" id="168836"/>
    <lineage>
        <taxon>Eukaryota</taxon>
        <taxon>Viridiplantae</taxon>
        <taxon>Streptophyta</taxon>
        <taxon>Embryophyta</taxon>
        <taxon>Tracheophyta</taxon>
        <taxon>Spermatophyta</taxon>
        <taxon>Magnoliopsida</taxon>
        <taxon>Ranunculales</taxon>
        <taxon>Ranunculaceae</taxon>
        <taxon>Thalictroideae</taxon>
        <taxon>Enemion</taxon>
    </lineage>
</organism>
<dbReference type="PANTHER" id="PTHR10381">
    <property type="entry name" value="ATP-DEPENDENT CLP PROTEASE PROTEOLYTIC SUBUNIT"/>
    <property type="match status" value="1"/>
</dbReference>
<evidence type="ECO:0000256" key="7">
    <source>
        <dbReference type="ARBA" id="ARBA00055217"/>
    </source>
</evidence>
<dbReference type="GO" id="GO:0006515">
    <property type="term" value="P:protein quality control for misfolded or incompletely synthesized proteins"/>
    <property type="evidence" value="ECO:0007669"/>
    <property type="project" value="TreeGrafter"/>
</dbReference>
<evidence type="ECO:0000256" key="12">
    <source>
        <dbReference type="RuleBase" id="RU003567"/>
    </source>
</evidence>
<dbReference type="GO" id="GO:0009368">
    <property type="term" value="C:endopeptidase Clp complex"/>
    <property type="evidence" value="ECO:0007669"/>
    <property type="project" value="TreeGrafter"/>
</dbReference>
<dbReference type="EMBL" id="MK569486">
    <property type="protein sequence ID" value="QBK49371.1"/>
    <property type="molecule type" value="Genomic_DNA"/>
</dbReference>
<sequence length="270" mass="30178">MPVGVPKVPFLIPGDEEATWVDLYRLYRERVLFVGQEIDNELGNQVAGLMLYLDIEDPDPEYYLFINSPGGLIVPGISIFDAIQVVTADVHTICMGIAASMASFILLGGTQTKRIALPHARVMIHQPVSSFFRTETGEFIGDSDELLAIRKSIVGVYVQRTGKSIKTISEDMERDGFMSATKAKTHGIIDLIGDEAYHILTKMLQRPRARFFENVDYHASPKRMLGRRDQIYEELVRKTKGVTSTITNLDSIFYHSSTVPIVSSSKRGYG</sequence>
<dbReference type="CDD" id="cd07017">
    <property type="entry name" value="S14_ClpP_2"/>
    <property type="match status" value="1"/>
</dbReference>
<dbReference type="HAMAP" id="MF_00444">
    <property type="entry name" value="ClpP"/>
    <property type="match status" value="1"/>
</dbReference>
<dbReference type="GO" id="GO:0004252">
    <property type="term" value="F:serine-type endopeptidase activity"/>
    <property type="evidence" value="ECO:0007669"/>
    <property type="project" value="UniProtKB-UniRule"/>
</dbReference>
<reference evidence="13" key="1">
    <citation type="journal article" date="2019" name="Mol. Phylogenet. Evol.">
        <title>Chloroplast genomic data provide new and robust insights into the phylogeny and evolution of the Ranunculaceae.</title>
        <authorList>
            <person name="Zhai W."/>
            <person name="Duan X."/>
            <person name="Zhang R."/>
            <person name="Guo C."/>
            <person name="Li L."/>
            <person name="Xu G."/>
            <person name="Shan H."/>
            <person name="Kong H."/>
            <person name="Ren Y."/>
        </authorList>
    </citation>
    <scope>NUCLEOTIDE SEQUENCE</scope>
</reference>
<dbReference type="GO" id="GO:0004176">
    <property type="term" value="F:ATP-dependent peptidase activity"/>
    <property type="evidence" value="ECO:0007669"/>
    <property type="project" value="InterPro"/>
</dbReference>
<dbReference type="InterPro" id="IPR018215">
    <property type="entry name" value="ClpP_Ser_AS"/>
</dbReference>
<feature type="active site" evidence="8 10">
    <location>
        <position position="125"/>
    </location>
</feature>
<comment type="similarity">
    <text evidence="1 8 12">Belongs to the peptidase S14 family.</text>
</comment>
<dbReference type="Pfam" id="PF00574">
    <property type="entry name" value="CLP_protease"/>
    <property type="match status" value="1"/>
</dbReference>
<evidence type="ECO:0000256" key="8">
    <source>
        <dbReference type="HAMAP-Rule" id="MF_00444"/>
    </source>
</evidence>
<keyword evidence="13" id="KW-0150">Chloroplast</keyword>
<evidence type="ECO:0000256" key="6">
    <source>
        <dbReference type="ARBA" id="ARBA00034021"/>
    </source>
</evidence>
<comment type="subcellular location">
    <subcellularLocation>
        <location evidence="8">Plastid</location>
        <location evidence="8">Chloroplast stroma</location>
    </subcellularLocation>
</comment>
<evidence type="ECO:0000256" key="11">
    <source>
        <dbReference type="RuleBase" id="RU000549"/>
    </source>
</evidence>
<feature type="active site" description="Nucleophile" evidence="8">
    <location>
        <position position="100"/>
    </location>
</feature>
<evidence type="ECO:0000256" key="10">
    <source>
        <dbReference type="PROSITE-ProRule" id="PRU10086"/>
    </source>
</evidence>
<dbReference type="PANTHER" id="PTHR10381:SF73">
    <property type="entry name" value="ATP-DEPENDENT CLP PROTEASE PROTEOLYTIC SUBUNIT"/>
    <property type="match status" value="1"/>
</dbReference>
<evidence type="ECO:0000256" key="4">
    <source>
        <dbReference type="ARBA" id="ARBA00022801"/>
    </source>
</evidence>
<feature type="active site" evidence="9">
    <location>
        <position position="100"/>
    </location>
</feature>
<dbReference type="GO" id="GO:0009570">
    <property type="term" value="C:chloroplast stroma"/>
    <property type="evidence" value="ECO:0007669"/>
    <property type="project" value="UniProtKB-SubCell"/>
</dbReference>
<evidence type="ECO:0000256" key="2">
    <source>
        <dbReference type="ARBA" id="ARBA00022640"/>
    </source>
</evidence>
<keyword evidence="4 8" id="KW-0378">Hydrolase</keyword>
<dbReference type="InterPro" id="IPR001907">
    <property type="entry name" value="ClpP"/>
</dbReference>
<dbReference type="SUPFAM" id="SSF52096">
    <property type="entry name" value="ClpP/crotonase"/>
    <property type="match status" value="1"/>
</dbReference>
<dbReference type="RefSeq" id="YP_009581306.1">
    <property type="nucleotide sequence ID" value="NC_041535.1"/>
</dbReference>
<evidence type="ECO:0000313" key="13">
    <source>
        <dbReference type="EMBL" id="QBK49371.1"/>
    </source>
</evidence>
<accession>A0A481Y0V7</accession>
<dbReference type="InterPro" id="IPR033135">
    <property type="entry name" value="ClpP_His_AS"/>
</dbReference>
<dbReference type="PRINTS" id="PR00127">
    <property type="entry name" value="CLPPROTEASEP"/>
</dbReference>
<protein>
    <recommendedName>
        <fullName evidence="8 12">ATP-dependent Clp protease proteolytic subunit</fullName>
        <ecNumber evidence="8 11">3.4.21.92</ecNumber>
    </recommendedName>
    <alternativeName>
        <fullName evidence="8">Endopeptidase Clp</fullName>
    </alternativeName>
</protein>
<dbReference type="InterPro" id="IPR029045">
    <property type="entry name" value="ClpP/crotonase-like_dom_sf"/>
</dbReference>
<dbReference type="FunFam" id="3.90.226.10:FF:000006">
    <property type="entry name" value="ATP-dependent Clp protease proteolytic subunit"/>
    <property type="match status" value="1"/>
</dbReference>
<proteinExistence type="inferred from homology"/>
<comment type="catalytic activity">
    <reaction evidence="6 8 10">
        <text>Hydrolysis of proteins to small peptides in the presence of ATP and magnesium. alpha-casein is the usual test substrate. In the absence of ATP, only oligopeptides shorter than five residues are hydrolyzed (such as succinyl-Leu-Tyr-|-NHMec, and Leu-Tyr-Leu-|-Tyr-Trp, in which cleavage of the -Tyr-|-Leu- and -Tyr-|-Trp bonds also occurs).</text>
        <dbReference type="EC" id="3.4.21.92"/>
    </reaction>
</comment>
<dbReference type="EC" id="3.4.21.92" evidence="8 11"/>
<dbReference type="PROSITE" id="PS00381">
    <property type="entry name" value="CLP_PROTEASE_SER"/>
    <property type="match status" value="1"/>
</dbReference>
<comment type="subunit">
    <text evidence="8">Component of the chloroplastic Clp protease core complex.</text>
</comment>
<evidence type="ECO:0000256" key="9">
    <source>
        <dbReference type="PROSITE-ProRule" id="PRU10085"/>
    </source>
</evidence>